<reference evidence="2 3" key="1">
    <citation type="submission" date="2021-01" db="EMBL/GenBank/DDBJ databases">
        <title>Whole genome shotgun sequence of Planobispora siamensis NBRC 107568.</title>
        <authorList>
            <person name="Komaki H."/>
            <person name="Tamura T."/>
        </authorList>
    </citation>
    <scope>NUCLEOTIDE SEQUENCE [LARGE SCALE GENOMIC DNA]</scope>
    <source>
        <strain evidence="2 3">NBRC 107568</strain>
    </source>
</reference>
<evidence type="ECO:0000313" key="2">
    <source>
        <dbReference type="EMBL" id="GIH97122.1"/>
    </source>
</evidence>
<name>A0A8J3SQM9_9ACTN</name>
<accession>A0A8J3SQM9</accession>
<feature type="region of interest" description="Disordered" evidence="1">
    <location>
        <begin position="1"/>
        <end position="35"/>
    </location>
</feature>
<evidence type="ECO:0000313" key="3">
    <source>
        <dbReference type="Proteomes" id="UP000619788"/>
    </source>
</evidence>
<dbReference type="AlphaFoldDB" id="A0A8J3SQM9"/>
<gene>
    <name evidence="2" type="ORF">Psi01_77520</name>
</gene>
<sequence>MAEEEDHLRQRSRPLHVHGVEHHSREGQQIEFPPHQAGENTFVRLVSGGLFICHVTRIEKPPLPGWGGFRARTSPPPEVSVCGRA</sequence>
<dbReference type="Proteomes" id="UP000619788">
    <property type="component" value="Unassembled WGS sequence"/>
</dbReference>
<organism evidence="2 3">
    <name type="scientific">Planobispora siamensis</name>
    <dbReference type="NCBI Taxonomy" id="936338"/>
    <lineage>
        <taxon>Bacteria</taxon>
        <taxon>Bacillati</taxon>
        <taxon>Actinomycetota</taxon>
        <taxon>Actinomycetes</taxon>
        <taxon>Streptosporangiales</taxon>
        <taxon>Streptosporangiaceae</taxon>
        <taxon>Planobispora</taxon>
    </lineage>
</organism>
<feature type="region of interest" description="Disordered" evidence="1">
    <location>
        <begin position="64"/>
        <end position="85"/>
    </location>
</feature>
<dbReference type="EMBL" id="BOOJ01000077">
    <property type="protein sequence ID" value="GIH97122.1"/>
    <property type="molecule type" value="Genomic_DNA"/>
</dbReference>
<evidence type="ECO:0000256" key="1">
    <source>
        <dbReference type="SAM" id="MobiDB-lite"/>
    </source>
</evidence>
<comment type="caution">
    <text evidence="2">The sequence shown here is derived from an EMBL/GenBank/DDBJ whole genome shotgun (WGS) entry which is preliminary data.</text>
</comment>
<protein>
    <submittedName>
        <fullName evidence="2">Uncharacterized protein</fullName>
    </submittedName>
</protein>
<proteinExistence type="predicted"/>
<keyword evidence="3" id="KW-1185">Reference proteome</keyword>
<feature type="compositionally biased region" description="Basic and acidic residues" evidence="1">
    <location>
        <begin position="18"/>
        <end position="28"/>
    </location>
</feature>